<organism evidence="2 3">
    <name type="scientific">Perca fluviatilis</name>
    <name type="common">European perch</name>
    <dbReference type="NCBI Taxonomy" id="8168"/>
    <lineage>
        <taxon>Eukaryota</taxon>
        <taxon>Metazoa</taxon>
        <taxon>Chordata</taxon>
        <taxon>Craniata</taxon>
        <taxon>Vertebrata</taxon>
        <taxon>Euteleostomi</taxon>
        <taxon>Actinopterygii</taxon>
        <taxon>Neopterygii</taxon>
        <taxon>Teleostei</taxon>
        <taxon>Neoteleostei</taxon>
        <taxon>Acanthomorphata</taxon>
        <taxon>Eupercaria</taxon>
        <taxon>Perciformes</taxon>
        <taxon>Percoidei</taxon>
        <taxon>Percidae</taxon>
        <taxon>Percinae</taxon>
        <taxon>Perca</taxon>
    </lineage>
</organism>
<reference evidence="2 3" key="1">
    <citation type="submission" date="2019-06" db="EMBL/GenBank/DDBJ databases">
        <title>A chromosome-scale genome assembly of the European perch, Perca fluviatilis.</title>
        <authorList>
            <person name="Roques C."/>
            <person name="Zahm M."/>
            <person name="Cabau C."/>
            <person name="Klopp C."/>
            <person name="Bouchez O."/>
            <person name="Donnadieu C."/>
            <person name="Kuhl H."/>
            <person name="Gislard M."/>
            <person name="Guendouz S."/>
            <person name="Journot L."/>
            <person name="Haffray P."/>
            <person name="Bestin A."/>
            <person name="Morvezen R."/>
            <person name="Feron R."/>
            <person name="Wen M."/>
            <person name="Jouanno E."/>
            <person name="Herpin A."/>
            <person name="Schartl M."/>
            <person name="Postlethwait J."/>
            <person name="Schaerlinger B."/>
            <person name="Chardard D."/>
            <person name="Lecocq T."/>
            <person name="Poncet C."/>
            <person name="Jaffrelo L."/>
            <person name="Lampietro C."/>
            <person name="Guiguen Y."/>
        </authorList>
    </citation>
    <scope>NUCLEOTIDE SEQUENCE [LARGE SCALE GENOMIC DNA]</scope>
    <source>
        <tissue evidence="2">Blood</tissue>
    </source>
</reference>
<evidence type="ECO:0000256" key="1">
    <source>
        <dbReference type="SAM" id="MobiDB-lite"/>
    </source>
</evidence>
<comment type="caution">
    <text evidence="2">The sequence shown here is derived from an EMBL/GenBank/DDBJ whole genome shotgun (WGS) entry which is preliminary data.</text>
</comment>
<keyword evidence="3" id="KW-1185">Reference proteome</keyword>
<dbReference type="EMBL" id="VHII01000012">
    <property type="protein sequence ID" value="KAF1382429.1"/>
    <property type="molecule type" value="Genomic_DNA"/>
</dbReference>
<evidence type="ECO:0000313" key="3">
    <source>
        <dbReference type="Proteomes" id="UP000465112"/>
    </source>
</evidence>
<accession>A0A6A5EVR3</accession>
<feature type="compositionally biased region" description="Acidic residues" evidence="1">
    <location>
        <begin position="60"/>
        <end position="76"/>
    </location>
</feature>
<gene>
    <name evidence="2" type="ORF">PFLUV_G00143700</name>
</gene>
<proteinExistence type="predicted"/>
<feature type="region of interest" description="Disordered" evidence="1">
    <location>
        <begin position="48"/>
        <end position="76"/>
    </location>
</feature>
<sequence length="76" mass="8894">MLILDDDDIQAFLKEATLLDPRFKSNMDRDEIWDRVRASVVAAIEKVSEPRETQVHAEEEDREAEEDEDENYVSLL</sequence>
<dbReference type="Proteomes" id="UP000465112">
    <property type="component" value="Chromosome 12"/>
</dbReference>
<name>A0A6A5EVR3_PERFL</name>
<evidence type="ECO:0000313" key="2">
    <source>
        <dbReference type="EMBL" id="KAF1382429.1"/>
    </source>
</evidence>
<protein>
    <submittedName>
        <fullName evidence="2">Uncharacterized protein</fullName>
    </submittedName>
</protein>
<feature type="compositionally biased region" description="Basic and acidic residues" evidence="1">
    <location>
        <begin position="48"/>
        <end position="59"/>
    </location>
</feature>
<dbReference type="AlphaFoldDB" id="A0A6A5EVR3"/>